<evidence type="ECO:0000313" key="1">
    <source>
        <dbReference type="Proteomes" id="UP000887576"/>
    </source>
</evidence>
<evidence type="ECO:0000313" key="2">
    <source>
        <dbReference type="WBParaSite" id="JU765_v2.g19653.t1"/>
    </source>
</evidence>
<accession>A0AC34QVC5</accession>
<protein>
    <submittedName>
        <fullName evidence="2">C-type lectin domain-containing protein</fullName>
    </submittedName>
</protein>
<reference evidence="2" key="1">
    <citation type="submission" date="2022-11" db="UniProtKB">
        <authorList>
            <consortium name="WormBaseParasite"/>
        </authorList>
    </citation>
    <scope>IDENTIFICATION</scope>
</reference>
<name>A0AC34QVC5_9BILA</name>
<dbReference type="WBParaSite" id="JU765_v2.g19653.t1">
    <property type="protein sequence ID" value="JU765_v2.g19653.t1"/>
    <property type="gene ID" value="JU765_v2.g19653"/>
</dbReference>
<organism evidence="1 2">
    <name type="scientific">Panagrolaimus sp. JU765</name>
    <dbReference type="NCBI Taxonomy" id="591449"/>
    <lineage>
        <taxon>Eukaryota</taxon>
        <taxon>Metazoa</taxon>
        <taxon>Ecdysozoa</taxon>
        <taxon>Nematoda</taxon>
        <taxon>Chromadorea</taxon>
        <taxon>Rhabditida</taxon>
        <taxon>Tylenchina</taxon>
        <taxon>Panagrolaimomorpha</taxon>
        <taxon>Panagrolaimoidea</taxon>
        <taxon>Panagrolaimidae</taxon>
        <taxon>Panagrolaimus</taxon>
    </lineage>
</organism>
<proteinExistence type="predicted"/>
<dbReference type="Proteomes" id="UP000887576">
    <property type="component" value="Unplaced"/>
</dbReference>
<sequence>MVGKLTTLERGFESRVVGVWIGLAYSNGVWYWMDGTTYDYQAWGDHDPDYVGTQNCVNFYPDGASDGYNNYIMKWDTSSCSNIFPRVVCKKVSKDVPISAKP</sequence>